<keyword evidence="1" id="KW-0812">Transmembrane</keyword>
<protein>
    <submittedName>
        <fullName evidence="2">Uncharacterized protein</fullName>
    </submittedName>
</protein>
<keyword evidence="1" id="KW-1133">Transmembrane helix</keyword>
<evidence type="ECO:0000313" key="3">
    <source>
        <dbReference type="Proteomes" id="UP000646844"/>
    </source>
</evidence>
<gene>
    <name evidence="2" type="ORF">HA332_13230</name>
</gene>
<proteinExistence type="predicted"/>
<dbReference type="RefSeq" id="WP_010980583.1">
    <property type="nucleotide sequence ID" value="NZ_BAABQO010000015.1"/>
</dbReference>
<organism evidence="2 3">
    <name type="scientific">Sulfurisphaera tokodaii</name>
    <dbReference type="NCBI Taxonomy" id="111955"/>
    <lineage>
        <taxon>Archaea</taxon>
        <taxon>Thermoproteota</taxon>
        <taxon>Thermoprotei</taxon>
        <taxon>Sulfolobales</taxon>
        <taxon>Sulfolobaceae</taxon>
        <taxon>Sulfurisphaera</taxon>
    </lineage>
</organism>
<feature type="transmembrane region" description="Helical" evidence="1">
    <location>
        <begin position="283"/>
        <end position="301"/>
    </location>
</feature>
<dbReference type="OMA" id="EPEITYI"/>
<evidence type="ECO:0000313" key="2">
    <source>
        <dbReference type="EMBL" id="HII75292.1"/>
    </source>
</evidence>
<dbReference type="GeneID" id="1460581"/>
<name>A0A832WS65_9CREN</name>
<sequence>MSSIFNDIFNDIKNALATSYHLTRTLLTDLFTDSSALGREVGEFIKTGHFEPFSEAIQQVENQSVANTPIFSPLAKFGIKTGKQFFNIESQLAANIIPITGTFGHLAAHPGEPLPAKISDIAFGLIDIPGLVELADTGRLLLTGADELSPIGKLAVELGESKAYNYPLLALGIGSMFLPSSHGEDIITKEKIYKTIPNVKDTIRTIKNIVNPKPYDPLALTLPEEPTVPEESEIPLILYNNDILRSYAKHLEEQVDSSLRINDNENRNEDEHINKVSSPLSNLYLGITLIIIVFIITLILIKA</sequence>
<dbReference type="EMBL" id="DUJO01000059">
    <property type="protein sequence ID" value="HII75292.1"/>
    <property type="molecule type" value="Genomic_DNA"/>
</dbReference>
<reference evidence="2" key="1">
    <citation type="journal article" date="2020" name="bioRxiv">
        <title>A rank-normalized archaeal taxonomy based on genome phylogeny resolves widespread incomplete and uneven classifications.</title>
        <authorList>
            <person name="Rinke C."/>
            <person name="Chuvochina M."/>
            <person name="Mussig A.J."/>
            <person name="Chaumeil P.-A."/>
            <person name="Waite D.W."/>
            <person name="Whitman W.B."/>
            <person name="Parks D.H."/>
            <person name="Hugenholtz P."/>
        </authorList>
    </citation>
    <scope>NUCLEOTIDE SEQUENCE</scope>
    <source>
        <strain evidence="2">UBA8838</strain>
    </source>
</reference>
<evidence type="ECO:0000256" key="1">
    <source>
        <dbReference type="SAM" id="Phobius"/>
    </source>
</evidence>
<keyword evidence="1" id="KW-0472">Membrane</keyword>
<accession>A0A832WS65</accession>
<comment type="caution">
    <text evidence="2">The sequence shown here is derived from an EMBL/GenBank/DDBJ whole genome shotgun (WGS) entry which is preliminary data.</text>
</comment>
<dbReference type="Proteomes" id="UP000646844">
    <property type="component" value="Unassembled WGS sequence"/>
</dbReference>
<dbReference type="AlphaFoldDB" id="A0A832WS65"/>